<dbReference type="InterPro" id="IPR019734">
    <property type="entry name" value="TPR_rpt"/>
</dbReference>
<name>A0A0S4LK84_9BACT</name>
<evidence type="ECO:0000313" key="4">
    <source>
        <dbReference type="Proteomes" id="UP000198736"/>
    </source>
</evidence>
<feature type="region of interest" description="Disordered" evidence="2">
    <location>
        <begin position="117"/>
        <end position="149"/>
    </location>
</feature>
<evidence type="ECO:0000313" key="3">
    <source>
        <dbReference type="EMBL" id="CUS38007.1"/>
    </source>
</evidence>
<dbReference type="RefSeq" id="WP_139077398.1">
    <property type="nucleotide sequence ID" value="NZ_CZPZ01000031.1"/>
</dbReference>
<dbReference type="InterPro" id="IPR011990">
    <property type="entry name" value="TPR-like_helical_dom_sf"/>
</dbReference>
<proteinExistence type="predicted"/>
<protein>
    <submittedName>
        <fullName evidence="3">Uncharacterized protein</fullName>
    </submittedName>
</protein>
<reference evidence="4" key="1">
    <citation type="submission" date="2015-10" db="EMBL/GenBank/DDBJ databases">
        <authorList>
            <person name="Luecker S."/>
            <person name="Luecker S."/>
        </authorList>
    </citation>
    <scope>NUCLEOTIDE SEQUENCE [LARGE SCALE GENOMIC DNA]</scope>
</reference>
<dbReference type="SMART" id="SM00028">
    <property type="entry name" value="TPR"/>
    <property type="match status" value="2"/>
</dbReference>
<sequence length="149" mass="16305">MRKTIPLLAMWGLVLLLVGTTACMQKRKPLVPLALDGEVKAQATALTDQGTQAYQAQQYEEAKRYFEQAVAAAPQSGPAHYNYALALNALGDSAVARQHFLEAANLSPGDKTIWDSPALSAYGNPENKNRTKDRPYGTHRPNFGGMPRY</sequence>
<dbReference type="OrthoDB" id="9795877at2"/>
<keyword evidence="1" id="KW-0802">TPR repeat</keyword>
<feature type="compositionally biased region" description="Basic and acidic residues" evidence="2">
    <location>
        <begin position="127"/>
        <end position="136"/>
    </location>
</feature>
<dbReference type="Gene3D" id="1.25.40.10">
    <property type="entry name" value="Tetratricopeptide repeat domain"/>
    <property type="match status" value="1"/>
</dbReference>
<dbReference type="SUPFAM" id="SSF48452">
    <property type="entry name" value="TPR-like"/>
    <property type="match status" value="1"/>
</dbReference>
<dbReference type="PROSITE" id="PS51257">
    <property type="entry name" value="PROKAR_LIPOPROTEIN"/>
    <property type="match status" value="1"/>
</dbReference>
<gene>
    <name evidence="3" type="ORF">COMA2_40140</name>
</gene>
<dbReference type="PROSITE" id="PS50005">
    <property type="entry name" value="TPR"/>
    <property type="match status" value="1"/>
</dbReference>
<dbReference type="STRING" id="1742973.COMA2_40140"/>
<dbReference type="AlphaFoldDB" id="A0A0S4LK84"/>
<feature type="repeat" description="TPR" evidence="1">
    <location>
        <begin position="43"/>
        <end position="76"/>
    </location>
</feature>
<keyword evidence="4" id="KW-1185">Reference proteome</keyword>
<evidence type="ECO:0000256" key="2">
    <source>
        <dbReference type="SAM" id="MobiDB-lite"/>
    </source>
</evidence>
<accession>A0A0S4LK84</accession>
<organism evidence="3 4">
    <name type="scientific">Candidatus Nitrospira nitrificans</name>
    <dbReference type="NCBI Taxonomy" id="1742973"/>
    <lineage>
        <taxon>Bacteria</taxon>
        <taxon>Pseudomonadati</taxon>
        <taxon>Nitrospirota</taxon>
        <taxon>Nitrospiria</taxon>
        <taxon>Nitrospirales</taxon>
        <taxon>Nitrospiraceae</taxon>
        <taxon>Nitrospira</taxon>
    </lineage>
</organism>
<dbReference type="Pfam" id="PF13432">
    <property type="entry name" value="TPR_16"/>
    <property type="match status" value="1"/>
</dbReference>
<evidence type="ECO:0000256" key="1">
    <source>
        <dbReference type="PROSITE-ProRule" id="PRU00339"/>
    </source>
</evidence>
<dbReference type="Proteomes" id="UP000198736">
    <property type="component" value="Unassembled WGS sequence"/>
</dbReference>
<dbReference type="EMBL" id="CZPZ01000031">
    <property type="protein sequence ID" value="CUS38007.1"/>
    <property type="molecule type" value="Genomic_DNA"/>
</dbReference>